<dbReference type="PANTHER" id="PTHR23068">
    <property type="entry name" value="DNA CYTOSINE-5- -METHYLTRANSFERASE 3-RELATED"/>
    <property type="match status" value="1"/>
</dbReference>
<dbReference type="Pfam" id="PF17980">
    <property type="entry name" value="ADD_DNMT3"/>
    <property type="match status" value="1"/>
</dbReference>
<dbReference type="EMBL" id="JASSZA010000016">
    <property type="protein sequence ID" value="KAK2091875.1"/>
    <property type="molecule type" value="Genomic_DNA"/>
</dbReference>
<accession>A0ABQ9U514</accession>
<dbReference type="InterPro" id="IPR050390">
    <property type="entry name" value="C5-Methyltransferase"/>
</dbReference>
<dbReference type="PANTHER" id="PTHR23068:SF10">
    <property type="entry name" value="DNA (CYTOSINE-5)-METHYLTRANSFERASE 3A"/>
    <property type="match status" value="1"/>
</dbReference>
<sequence>MSTSQKAPESTTEKPKVKEIMDERTRERLVSEVRQKCRNIEDICISCGSIHVTLEHHLSFGVMCPNCKNCFLECAYQYHNDGYQSYCTICCGATRCSCAVKEDPWNCYVCGHKGTYGLLQQRDQWPSRLQMFFAHNRNQEFDPPELYPAVPAENRKPICALSRFDGIATGLLVLRALGSQVDRYIATEV</sequence>
<proteinExistence type="predicted"/>
<organism evidence="2 3">
    <name type="scientific">Saguinus oedipus</name>
    <name type="common">Cotton-top tamarin</name>
    <name type="synonym">Oedipomidas oedipus</name>
    <dbReference type="NCBI Taxonomy" id="9490"/>
    <lineage>
        <taxon>Eukaryota</taxon>
        <taxon>Metazoa</taxon>
        <taxon>Chordata</taxon>
        <taxon>Craniata</taxon>
        <taxon>Vertebrata</taxon>
        <taxon>Euteleostomi</taxon>
        <taxon>Mammalia</taxon>
        <taxon>Eutheria</taxon>
        <taxon>Euarchontoglires</taxon>
        <taxon>Primates</taxon>
        <taxon>Haplorrhini</taxon>
        <taxon>Platyrrhini</taxon>
        <taxon>Cebidae</taxon>
        <taxon>Callitrichinae</taxon>
        <taxon>Saguinus</taxon>
    </lineage>
</organism>
<keyword evidence="3" id="KW-1185">Reference proteome</keyword>
<evidence type="ECO:0000313" key="2">
    <source>
        <dbReference type="EMBL" id="KAK2091875.1"/>
    </source>
</evidence>
<dbReference type="InterPro" id="IPR040552">
    <property type="entry name" value="DNMT3_ADD_GATA1-like"/>
</dbReference>
<feature type="domain" description="DNMT3 cysteine rich ADD" evidence="1">
    <location>
        <begin position="25"/>
        <end position="79"/>
    </location>
</feature>
<evidence type="ECO:0000259" key="1">
    <source>
        <dbReference type="Pfam" id="PF17980"/>
    </source>
</evidence>
<protein>
    <submittedName>
        <fullName evidence="2">DNA (Cytosine-5)-methyltransferase 3A</fullName>
    </submittedName>
</protein>
<comment type="caution">
    <text evidence="2">The sequence shown here is derived from an EMBL/GenBank/DDBJ whole genome shotgun (WGS) entry which is preliminary data.</text>
</comment>
<gene>
    <name evidence="2" type="primary">DNMT3A_3</name>
    <name evidence="2" type="ORF">P7K49_031159</name>
</gene>
<reference evidence="2 3" key="1">
    <citation type="submission" date="2023-05" db="EMBL/GenBank/DDBJ databases">
        <title>B98-5 Cell Line De Novo Hybrid Assembly: An Optical Mapping Approach.</title>
        <authorList>
            <person name="Kananen K."/>
            <person name="Auerbach J.A."/>
            <person name="Kautto E."/>
            <person name="Blachly J.S."/>
        </authorList>
    </citation>
    <scope>NUCLEOTIDE SEQUENCE [LARGE SCALE GENOMIC DNA]</scope>
    <source>
        <strain evidence="2">B95-8</strain>
        <tissue evidence="2">Cell line</tissue>
    </source>
</reference>
<evidence type="ECO:0000313" key="3">
    <source>
        <dbReference type="Proteomes" id="UP001266305"/>
    </source>
</evidence>
<name>A0ABQ9U514_SAGOE</name>
<dbReference type="Proteomes" id="UP001266305">
    <property type="component" value="Unassembled WGS sequence"/>
</dbReference>